<evidence type="ECO:0000313" key="1">
    <source>
        <dbReference type="EMBL" id="OEU06660.1"/>
    </source>
</evidence>
<dbReference type="KEGG" id="fcy:FRACYDRAFT_265801"/>
<organism evidence="1 2">
    <name type="scientific">Fragilariopsis cylindrus CCMP1102</name>
    <dbReference type="NCBI Taxonomy" id="635003"/>
    <lineage>
        <taxon>Eukaryota</taxon>
        <taxon>Sar</taxon>
        <taxon>Stramenopiles</taxon>
        <taxon>Ochrophyta</taxon>
        <taxon>Bacillariophyta</taxon>
        <taxon>Bacillariophyceae</taxon>
        <taxon>Bacillariophycidae</taxon>
        <taxon>Bacillariales</taxon>
        <taxon>Bacillariaceae</taxon>
        <taxon>Fragilariopsis</taxon>
    </lineage>
</organism>
<proteinExistence type="predicted"/>
<sequence>MSGSDLAPFVAAVLNDRTVAGLIQENNGLQSRLTESEKERLVVEVTGQNGSPIYYKGSMRNGGRLGDDHWLVHLEKNDTVLSLISLSDLEIWLGGTLVEQFRYITDNLKSFDGRNFKEIDNASNMGRGSIRVISATALKTPVVACTYGRIGPMLRTDYKELEAMTNVTQLMDLYQNRTAPGIFIEYIIFKNKGIRGIMALLEKLGTDMMEPFQPNSCR</sequence>
<evidence type="ECO:0000313" key="2">
    <source>
        <dbReference type="Proteomes" id="UP000095751"/>
    </source>
</evidence>
<reference evidence="1 2" key="1">
    <citation type="submission" date="2016-09" db="EMBL/GenBank/DDBJ databases">
        <title>Extensive genetic diversity and differential bi-allelic expression allows diatom success in the polar Southern Ocean.</title>
        <authorList>
            <consortium name="DOE Joint Genome Institute"/>
            <person name="Mock T."/>
            <person name="Otillar R.P."/>
            <person name="Strauss J."/>
            <person name="Dupont C."/>
            <person name="Frickenhaus S."/>
            <person name="Maumus F."/>
            <person name="Mcmullan M."/>
            <person name="Sanges R."/>
            <person name="Schmutz J."/>
            <person name="Toseland A."/>
            <person name="Valas R."/>
            <person name="Veluchamy A."/>
            <person name="Ward B.J."/>
            <person name="Allen A."/>
            <person name="Barry K."/>
            <person name="Falciatore A."/>
            <person name="Ferrante M."/>
            <person name="Fortunato A.E."/>
            <person name="Gloeckner G."/>
            <person name="Gruber A."/>
            <person name="Hipkin R."/>
            <person name="Janech M."/>
            <person name="Kroth P."/>
            <person name="Leese F."/>
            <person name="Lindquist E."/>
            <person name="Lyon B.R."/>
            <person name="Martin J."/>
            <person name="Mayer C."/>
            <person name="Parker M."/>
            <person name="Quesneville H."/>
            <person name="Raymond J."/>
            <person name="Uhlig C."/>
            <person name="Valentin K.U."/>
            <person name="Worden A.Z."/>
            <person name="Armbrust E.V."/>
            <person name="Bowler C."/>
            <person name="Green B."/>
            <person name="Moulton V."/>
            <person name="Van Oosterhout C."/>
            <person name="Grigoriev I."/>
        </authorList>
    </citation>
    <scope>NUCLEOTIDE SEQUENCE [LARGE SCALE GENOMIC DNA]</scope>
    <source>
        <strain evidence="1 2">CCMP1102</strain>
    </source>
</reference>
<gene>
    <name evidence="1" type="ORF">FRACYDRAFT_265801</name>
</gene>
<dbReference type="OrthoDB" id="54947at2759"/>
<dbReference type="Proteomes" id="UP000095751">
    <property type="component" value="Unassembled WGS sequence"/>
</dbReference>
<dbReference type="EMBL" id="KV784405">
    <property type="protein sequence ID" value="OEU06660.1"/>
    <property type="molecule type" value="Genomic_DNA"/>
</dbReference>
<keyword evidence="2" id="KW-1185">Reference proteome</keyword>
<dbReference type="AlphaFoldDB" id="A0A1E7EL71"/>
<dbReference type="InParanoid" id="A0A1E7EL71"/>
<protein>
    <submittedName>
        <fullName evidence="1">Uncharacterized protein</fullName>
    </submittedName>
</protein>
<name>A0A1E7EL71_9STRA</name>
<accession>A0A1E7EL71</accession>